<keyword evidence="1" id="KW-0119">Carbohydrate metabolism</keyword>
<sequence length="337" mass="39538">MLKNFDVDKYLNGGKETYAQRQNIEALADELAQKDYDNVVMVGIGGTWMEWYPVAMYLRRLSNFPVYLENAAEFVLSKDKPYLSQKSLVLTASASGTTKEILEAVKYCNRKDIDVYGFTKDETTPLDKLLKKSIYNPMGDCEDSYLMYFMLTLRIYEQWGHFKEYKRWADQMAVLHENLLRFRNEFEPRGEIIAQKYHDAPLTMIVGSGMLWGETALFSMCILEEMQWVRTRPVTSAEFFHGALELVDNTLPVFLVKGEDEYRPLDERVERFAKQHTDKFEVFDTKDFVFNGIDDDFRQICSPMIVTAILTERLAALYELNTGHSLDFRRYYRQFDY</sequence>
<dbReference type="SUPFAM" id="SSF53697">
    <property type="entry name" value="SIS domain"/>
    <property type="match status" value="1"/>
</dbReference>
<organism evidence="3 4">
    <name type="scientific">Schleiferilactobacillus perolens DSM 12744</name>
    <dbReference type="NCBI Taxonomy" id="1423792"/>
    <lineage>
        <taxon>Bacteria</taxon>
        <taxon>Bacillati</taxon>
        <taxon>Bacillota</taxon>
        <taxon>Bacilli</taxon>
        <taxon>Lactobacillales</taxon>
        <taxon>Lactobacillaceae</taxon>
        <taxon>Schleiferilactobacillus</taxon>
    </lineage>
</organism>
<dbReference type="RefSeq" id="WP_057817140.1">
    <property type="nucleotide sequence ID" value="NZ_AZEC01000001.1"/>
</dbReference>
<keyword evidence="1" id="KW-0378">Hydrolase</keyword>
<dbReference type="GO" id="GO:0004360">
    <property type="term" value="F:glutamine-fructose-6-phosphate transaminase (isomerizing) activity"/>
    <property type="evidence" value="ECO:0007669"/>
    <property type="project" value="TreeGrafter"/>
</dbReference>
<reference evidence="3 4" key="1">
    <citation type="journal article" date="2015" name="Genome Announc.">
        <title>Expanding the biotechnology potential of lactobacilli through comparative genomics of 213 strains and associated genera.</title>
        <authorList>
            <person name="Sun Z."/>
            <person name="Harris H.M."/>
            <person name="McCann A."/>
            <person name="Guo C."/>
            <person name="Argimon S."/>
            <person name="Zhang W."/>
            <person name="Yang X."/>
            <person name="Jeffery I.B."/>
            <person name="Cooney J.C."/>
            <person name="Kagawa T.F."/>
            <person name="Liu W."/>
            <person name="Song Y."/>
            <person name="Salvetti E."/>
            <person name="Wrobel A."/>
            <person name="Rasinkangas P."/>
            <person name="Parkhill J."/>
            <person name="Rea M.C."/>
            <person name="O'Sullivan O."/>
            <person name="Ritari J."/>
            <person name="Douillard F.P."/>
            <person name="Paul Ross R."/>
            <person name="Yang R."/>
            <person name="Briner A.E."/>
            <person name="Felis G.E."/>
            <person name="de Vos W.M."/>
            <person name="Barrangou R."/>
            <person name="Klaenhammer T.R."/>
            <person name="Caufield P.W."/>
            <person name="Cui Y."/>
            <person name="Zhang H."/>
            <person name="O'Toole P.W."/>
        </authorList>
    </citation>
    <scope>NUCLEOTIDE SEQUENCE [LARGE SCALE GENOMIC DNA]</scope>
    <source>
        <strain evidence="3 4">DSM 12744</strain>
    </source>
</reference>
<evidence type="ECO:0000313" key="4">
    <source>
        <dbReference type="Proteomes" id="UP000051330"/>
    </source>
</evidence>
<dbReference type="InterPro" id="IPR001347">
    <property type="entry name" value="SIS_dom"/>
</dbReference>
<dbReference type="AlphaFoldDB" id="A0A0R1NBP7"/>
<keyword evidence="4" id="KW-1185">Reference proteome</keyword>
<comment type="function">
    <text evidence="1">Catalyzes the conversion of a range of fructosamine 6-phosphates to glucose 6-phosphate and a free amino acid.</text>
</comment>
<dbReference type="InterPro" id="IPR035488">
    <property type="entry name" value="FrlB_SIS"/>
</dbReference>
<dbReference type="EMBL" id="AZEC01000001">
    <property type="protein sequence ID" value="KRL14435.1"/>
    <property type="molecule type" value="Genomic_DNA"/>
</dbReference>
<dbReference type="Gene3D" id="3.40.50.10490">
    <property type="entry name" value="Glucose-6-phosphate isomerase like protein, domain 1"/>
    <property type="match status" value="2"/>
</dbReference>
<evidence type="ECO:0000256" key="1">
    <source>
        <dbReference type="PIRNR" id="PIRNR009290"/>
    </source>
</evidence>
<dbReference type="Pfam" id="PF01380">
    <property type="entry name" value="SIS"/>
    <property type="match status" value="1"/>
</dbReference>
<dbReference type="PROSITE" id="PS51464">
    <property type="entry name" value="SIS"/>
    <property type="match status" value="1"/>
</dbReference>
<dbReference type="GO" id="GO:0006487">
    <property type="term" value="P:protein N-linked glycosylation"/>
    <property type="evidence" value="ECO:0007669"/>
    <property type="project" value="TreeGrafter"/>
</dbReference>
<gene>
    <name evidence="3" type="ORF">FD09_GL000083</name>
</gene>
<name>A0A0R1NBP7_9LACO</name>
<dbReference type="OrthoDB" id="9782098at2"/>
<dbReference type="GO" id="GO:0006047">
    <property type="term" value="P:UDP-N-acetylglucosamine metabolic process"/>
    <property type="evidence" value="ECO:0007669"/>
    <property type="project" value="TreeGrafter"/>
</dbReference>
<protein>
    <recommendedName>
        <fullName evidence="1">Fructosamine deglycase</fullName>
        <ecNumber evidence="1">3.5.-.-</ecNumber>
    </recommendedName>
</protein>
<dbReference type="GO" id="GO:0097367">
    <property type="term" value="F:carbohydrate derivative binding"/>
    <property type="evidence" value="ECO:0007669"/>
    <property type="project" value="InterPro"/>
</dbReference>
<dbReference type="InterPro" id="IPR046348">
    <property type="entry name" value="SIS_dom_sf"/>
</dbReference>
<dbReference type="InterPro" id="IPR024713">
    <property type="entry name" value="Fructosamine_deglycase_FrlB"/>
</dbReference>
<dbReference type="EC" id="3.5.-.-" evidence="1"/>
<evidence type="ECO:0000313" key="3">
    <source>
        <dbReference type="EMBL" id="KRL14435.1"/>
    </source>
</evidence>
<dbReference type="PATRIC" id="fig|1423792.3.peg.85"/>
<comment type="caution">
    <text evidence="3">The sequence shown here is derived from an EMBL/GenBank/DDBJ whole genome shotgun (WGS) entry which is preliminary data.</text>
</comment>
<dbReference type="CDD" id="cd05710">
    <property type="entry name" value="SIS_1"/>
    <property type="match status" value="1"/>
</dbReference>
<keyword evidence="3" id="KW-0808">Transferase</keyword>
<dbReference type="PIRSF" id="PIRSF009290">
    <property type="entry name" value="FrlB"/>
    <property type="match status" value="1"/>
</dbReference>
<keyword evidence="3" id="KW-0032">Aminotransferase</keyword>
<dbReference type="STRING" id="1423792.FD09_GL000083"/>
<accession>A0A0R1NBP7</accession>
<dbReference type="Proteomes" id="UP000051330">
    <property type="component" value="Unassembled WGS sequence"/>
</dbReference>
<dbReference type="PANTHER" id="PTHR10937:SF14">
    <property type="entry name" value="FRUCTOSELYSINE 6-PHOSPHATE DEGLYCASE"/>
    <property type="match status" value="1"/>
</dbReference>
<feature type="domain" description="SIS" evidence="2">
    <location>
        <begin position="27"/>
        <end position="161"/>
    </location>
</feature>
<dbReference type="GO" id="GO:0016787">
    <property type="term" value="F:hydrolase activity"/>
    <property type="evidence" value="ECO:0007669"/>
    <property type="project" value="UniProtKB-KW"/>
</dbReference>
<comment type="subunit">
    <text evidence="1">Homooctamer.</text>
</comment>
<proteinExistence type="predicted"/>
<evidence type="ECO:0000259" key="2">
    <source>
        <dbReference type="PROSITE" id="PS51464"/>
    </source>
</evidence>
<dbReference type="PANTHER" id="PTHR10937">
    <property type="entry name" value="GLUCOSAMINE--FRUCTOSE-6-PHOSPHATE AMINOTRANSFERASE, ISOMERIZING"/>
    <property type="match status" value="1"/>
</dbReference>
<dbReference type="GO" id="GO:0006002">
    <property type="term" value="P:fructose 6-phosphate metabolic process"/>
    <property type="evidence" value="ECO:0007669"/>
    <property type="project" value="TreeGrafter"/>
</dbReference>